<evidence type="ECO:0000256" key="1">
    <source>
        <dbReference type="ARBA" id="ARBA00022741"/>
    </source>
</evidence>
<sequence length="1140" mass="120849">MKSQAPPTLPKNKQPFIRILMPVVMVIAVVGMVAAMVLSGMGRSPMAFIFPLMMLGSLAMMISPGGQDVDEIRRGFHRHLDALSDSLHRARRAQWERAAVEQPHPQALWTFAGDGAWDRAGDRAGDTVGAGDVRTPEPGVVRIGTAVQAPDDPLEIPVDAPPEDLEPVCATTLRNLAGSYATIEAPVAVDLREFDCVVVIGEGASGLVRAMQGQAVTRDDSEVRVTGPHDRWLPDEGSVHVRFVHVTDGTQDIPVPVSGAVTVVADPASVAPAWHDLAADGGLLLHAQGGSLSAWTVDGWRPFATADTLSDVELAGLCRARAVARTSRSVLDVAGGGLRAAIGFSPSPVHLDIRESAQGGIGPHGLCIGATGSGKSELLRAVVTSFAHQHPPEELNFVLIDFKGGAAFAGMERLPHTSAVITNLSEEAVLVDRMQDSLLGELHRRQERLRAAGLSTAAEYNRTYPGAMPALFVIVDEFSELLHARPEFAEVFAAIGRLGRSLQIHLLLASQRLEEGRLRGLESHLSYRIALRTFSATESRQLIGSTAAHELPATPGAAILSSIGQVRFQAAYVSGPEAPLDSRLVRELGVEPEAAGTTMDLVIDRLAGPNRNPIWLEPLPELLPASAVMGDGAESGGEGTTAATQAAQAAQQAQPALTVRLGLEDLPFDGVQRPFVLDLRRRHWAVVGQPGTGKTTLVRSLVVGLALSSPGVGIYVVDPGGSLRDLERLPQVAAVVGADLLPRLLDELEQDEHDNDAPGTTPEGTPGASRHRVLVVDGLDAVGEEDRRLAALVAAGMERGVHVVVTSLRWTFRPGLRDLLTGAVELRLTPSDSVFRDAQRTLPDHPGRGVSPDGKHLQVAYSDAQDIEHARKVSAERGEPLRTMRVLPELVYVGDLEEAPEQPGGQGLPVGVGGARLSTVTWDIGTFPHLTVVGQSRAGATTTLHTVARAAAARPGTEVLSTDVRRGLLGAPGYRSVASFTTVLTRWVEELTARVPGEDVELTPESLRHRSWWSGTDRVIVVDDLDQSADLASVVDLLVPLLPHAADIGLHLVTARRSALVGRSAFTPLMQGTRDRTAWVVLSAPREDGPVAGQVLAPRPPGRAVLVQGSAEEIQVAVSDVGREPVPDGVHGAGVVEVGS</sequence>
<keyword evidence="8" id="KW-1185">Reference proteome</keyword>
<protein>
    <submittedName>
        <fullName evidence="7">Cell division protein FtsK</fullName>
    </submittedName>
</protein>
<feature type="transmembrane region" description="Helical" evidence="5">
    <location>
        <begin position="16"/>
        <end position="38"/>
    </location>
</feature>
<dbReference type="InterPro" id="IPR027417">
    <property type="entry name" value="P-loop_NTPase"/>
</dbReference>
<feature type="domain" description="FtsK" evidence="6">
    <location>
        <begin position="346"/>
        <end position="540"/>
    </location>
</feature>
<dbReference type="InterPro" id="IPR050206">
    <property type="entry name" value="FtsK/SpoIIIE/SftA"/>
</dbReference>
<dbReference type="SMART" id="SM00382">
    <property type="entry name" value="AAA"/>
    <property type="match status" value="3"/>
</dbReference>
<keyword evidence="5" id="KW-0812">Transmembrane</keyword>
<dbReference type="Gene3D" id="3.40.50.300">
    <property type="entry name" value="P-loop containing nucleotide triphosphate hydrolases"/>
    <property type="match status" value="3"/>
</dbReference>
<proteinExistence type="predicted"/>
<keyword evidence="7" id="KW-0131">Cell cycle</keyword>
<feature type="transmembrane region" description="Helical" evidence="5">
    <location>
        <begin position="45"/>
        <end position="63"/>
    </location>
</feature>
<feature type="region of interest" description="Disordered" evidence="4">
    <location>
        <begin position="750"/>
        <end position="770"/>
    </location>
</feature>
<keyword evidence="7" id="KW-0132">Cell division</keyword>
<gene>
    <name evidence="7" type="ORF">MUN33_04095</name>
</gene>
<reference evidence="7" key="1">
    <citation type="submission" date="2022-04" db="EMBL/GenBank/DDBJ databases">
        <title>Corynebacterium kalidii LD5P10.</title>
        <authorList>
            <person name="Sun J.Q."/>
        </authorList>
    </citation>
    <scope>NUCLEOTIDE SEQUENCE</scope>
    <source>
        <strain evidence="7">LD5P10</strain>
    </source>
</reference>
<feature type="binding site" evidence="3">
    <location>
        <begin position="369"/>
        <end position="376"/>
    </location>
    <ligand>
        <name>ATP</name>
        <dbReference type="ChEBI" id="CHEBI:30616"/>
    </ligand>
</feature>
<dbReference type="GO" id="GO:0003677">
    <property type="term" value="F:DNA binding"/>
    <property type="evidence" value="ECO:0007669"/>
    <property type="project" value="InterPro"/>
</dbReference>
<dbReference type="PROSITE" id="PS50901">
    <property type="entry name" value="FTSK"/>
    <property type="match status" value="2"/>
</dbReference>
<dbReference type="Proteomes" id="UP001139207">
    <property type="component" value="Unassembled WGS sequence"/>
</dbReference>
<evidence type="ECO:0000256" key="5">
    <source>
        <dbReference type="SAM" id="Phobius"/>
    </source>
</evidence>
<feature type="domain" description="FtsK" evidence="6">
    <location>
        <begin position="672"/>
        <end position="839"/>
    </location>
</feature>
<dbReference type="RefSeq" id="WP_244803636.1">
    <property type="nucleotide sequence ID" value="NZ_JALIEA010000011.1"/>
</dbReference>
<dbReference type="PANTHER" id="PTHR22683:SF1">
    <property type="entry name" value="TYPE VII SECRETION SYSTEM PROTEIN ESSC"/>
    <property type="match status" value="1"/>
</dbReference>
<dbReference type="GO" id="GO:0051301">
    <property type="term" value="P:cell division"/>
    <property type="evidence" value="ECO:0007669"/>
    <property type="project" value="UniProtKB-KW"/>
</dbReference>
<dbReference type="AlphaFoldDB" id="A0A9X1WF79"/>
<dbReference type="EMBL" id="JALIEA010000011">
    <property type="protein sequence ID" value="MCJ7857899.1"/>
    <property type="molecule type" value="Genomic_DNA"/>
</dbReference>
<dbReference type="SUPFAM" id="SSF52540">
    <property type="entry name" value="P-loop containing nucleoside triphosphate hydrolases"/>
    <property type="match status" value="3"/>
</dbReference>
<dbReference type="PANTHER" id="PTHR22683">
    <property type="entry name" value="SPORULATION PROTEIN RELATED"/>
    <property type="match status" value="1"/>
</dbReference>
<keyword evidence="5" id="KW-1133">Transmembrane helix</keyword>
<evidence type="ECO:0000259" key="6">
    <source>
        <dbReference type="PROSITE" id="PS50901"/>
    </source>
</evidence>
<keyword evidence="1 3" id="KW-0547">Nucleotide-binding</keyword>
<evidence type="ECO:0000256" key="2">
    <source>
        <dbReference type="ARBA" id="ARBA00022840"/>
    </source>
</evidence>
<evidence type="ECO:0000256" key="4">
    <source>
        <dbReference type="SAM" id="MobiDB-lite"/>
    </source>
</evidence>
<comment type="caution">
    <text evidence="7">The sequence shown here is derived from an EMBL/GenBank/DDBJ whole genome shotgun (WGS) entry which is preliminary data.</text>
</comment>
<dbReference type="GO" id="GO:0005524">
    <property type="term" value="F:ATP binding"/>
    <property type="evidence" value="ECO:0007669"/>
    <property type="project" value="UniProtKB-UniRule"/>
</dbReference>
<organism evidence="7 8">
    <name type="scientific">Corynebacterium kalidii</name>
    <dbReference type="NCBI Taxonomy" id="2931982"/>
    <lineage>
        <taxon>Bacteria</taxon>
        <taxon>Bacillati</taxon>
        <taxon>Actinomycetota</taxon>
        <taxon>Actinomycetes</taxon>
        <taxon>Mycobacteriales</taxon>
        <taxon>Corynebacteriaceae</taxon>
        <taxon>Corynebacterium</taxon>
    </lineage>
</organism>
<accession>A0A9X1WF79</accession>
<dbReference type="Pfam" id="PF01580">
    <property type="entry name" value="FtsK_SpoIIIE"/>
    <property type="match status" value="2"/>
</dbReference>
<dbReference type="InterPro" id="IPR003593">
    <property type="entry name" value="AAA+_ATPase"/>
</dbReference>
<evidence type="ECO:0000313" key="7">
    <source>
        <dbReference type="EMBL" id="MCJ7857899.1"/>
    </source>
</evidence>
<feature type="binding site" evidence="3">
    <location>
        <begin position="688"/>
        <end position="695"/>
    </location>
    <ligand>
        <name>ATP</name>
        <dbReference type="ChEBI" id="CHEBI:30616"/>
    </ligand>
</feature>
<name>A0A9X1WF79_9CORY</name>
<keyword evidence="5" id="KW-0472">Membrane</keyword>
<dbReference type="InterPro" id="IPR002543">
    <property type="entry name" value="FtsK_dom"/>
</dbReference>
<evidence type="ECO:0000256" key="3">
    <source>
        <dbReference type="PROSITE-ProRule" id="PRU00289"/>
    </source>
</evidence>
<keyword evidence="2 3" id="KW-0067">ATP-binding</keyword>
<evidence type="ECO:0000313" key="8">
    <source>
        <dbReference type="Proteomes" id="UP001139207"/>
    </source>
</evidence>